<keyword evidence="1" id="KW-0678">Repressor</keyword>
<dbReference type="SUPFAM" id="SSF53822">
    <property type="entry name" value="Periplasmic binding protein-like I"/>
    <property type="match status" value="1"/>
</dbReference>
<proteinExistence type="predicted"/>
<evidence type="ECO:0000256" key="2">
    <source>
        <dbReference type="ARBA" id="ARBA00023015"/>
    </source>
</evidence>
<dbReference type="KEGG" id="asq:AVL57_13085"/>
<dbReference type="EMBL" id="CP013926">
    <property type="protein sequence ID" value="AMJ74813.1"/>
    <property type="molecule type" value="Genomic_DNA"/>
</dbReference>
<feature type="domain" description="HTH lacI-type" evidence="5">
    <location>
        <begin position="4"/>
        <end position="59"/>
    </location>
</feature>
<evidence type="ECO:0000256" key="3">
    <source>
        <dbReference type="ARBA" id="ARBA00023125"/>
    </source>
</evidence>
<keyword evidence="3 7" id="KW-0238">DNA-binding</keyword>
<dbReference type="Proteomes" id="UP000056750">
    <property type="component" value="Chromosome"/>
</dbReference>
<reference evidence="7" key="2">
    <citation type="submission" date="2023-07" db="EMBL/GenBank/DDBJ databases">
        <title>Genome content predicts the carbon catabolic preferences of heterotrophic bacteria.</title>
        <authorList>
            <person name="Gralka M."/>
        </authorList>
    </citation>
    <scope>NUCLEOTIDE SEQUENCE</scope>
    <source>
        <strain evidence="7">F2M12</strain>
    </source>
</reference>
<evidence type="ECO:0000313" key="6">
    <source>
        <dbReference type="EMBL" id="AMJ74813.1"/>
    </source>
</evidence>
<protein>
    <submittedName>
        <fullName evidence="7">LacI family DNA-binding transcriptional regulator</fullName>
    </submittedName>
    <submittedName>
        <fullName evidence="6">LacI family transcriptional regulator</fullName>
    </submittedName>
</protein>
<evidence type="ECO:0000313" key="9">
    <source>
        <dbReference type="Proteomes" id="UP001170717"/>
    </source>
</evidence>
<evidence type="ECO:0000313" key="8">
    <source>
        <dbReference type="Proteomes" id="UP000056750"/>
    </source>
</evidence>
<dbReference type="Pfam" id="PF13377">
    <property type="entry name" value="Peripla_BP_3"/>
    <property type="match status" value="1"/>
</dbReference>
<sequence length="350" mass="39277">MQKVKLADVARLAKVSNSTVSQYINGRFDYMSKETELRVRAAIKELNYTPNRFAQGLKTTKTKTIGVIVRDITGFDTSRTIRGVDDFCKKANYNALIYNTDFDPEVEAKSLEALFQLQVDGIIIASSGKNNGLIEEYIHKGLPIVHVQLEHDGSEKNLVLSDYRKAAFDATDYLIKLGHERICFVTQEFQNVKSRNERYLGYTDALKKHGIQFNEELVQYWQRETGFENSPKAILQSDAAPTAFFTQHLAITTELLAHLNQEGVSVPDDVSLLGFDDIPMTEFFKVPVTVVKQEPYIIGKEAAQLLLDLIDDKDRHSQKIMISCSVTQRDSCASPKNKGLAINASGISEA</sequence>
<evidence type="ECO:0000259" key="5">
    <source>
        <dbReference type="PROSITE" id="PS50932"/>
    </source>
</evidence>
<dbReference type="PANTHER" id="PTHR30146:SF148">
    <property type="entry name" value="HTH-TYPE TRANSCRIPTIONAL REPRESSOR PURR-RELATED"/>
    <property type="match status" value="1"/>
</dbReference>
<dbReference type="PROSITE" id="PS00356">
    <property type="entry name" value="HTH_LACI_1"/>
    <property type="match status" value="1"/>
</dbReference>
<dbReference type="InterPro" id="IPR046335">
    <property type="entry name" value="LacI/GalR-like_sensor"/>
</dbReference>
<keyword evidence="8" id="KW-1185">Reference proteome</keyword>
<dbReference type="PROSITE" id="PS50932">
    <property type="entry name" value="HTH_LACI_2"/>
    <property type="match status" value="1"/>
</dbReference>
<name>A0AAW7Z200_9ALTE</name>
<dbReference type="GO" id="GO:0003700">
    <property type="term" value="F:DNA-binding transcription factor activity"/>
    <property type="evidence" value="ECO:0007669"/>
    <property type="project" value="TreeGrafter"/>
</dbReference>
<dbReference type="InterPro" id="IPR028082">
    <property type="entry name" value="Peripla_BP_I"/>
</dbReference>
<dbReference type="AlphaFoldDB" id="A0AAW7Z200"/>
<organism evidence="7 9">
    <name type="scientific">Alteromonas stellipolaris</name>
    <dbReference type="NCBI Taxonomy" id="233316"/>
    <lineage>
        <taxon>Bacteria</taxon>
        <taxon>Pseudomonadati</taxon>
        <taxon>Pseudomonadota</taxon>
        <taxon>Gammaproteobacteria</taxon>
        <taxon>Alteromonadales</taxon>
        <taxon>Alteromonadaceae</taxon>
        <taxon>Alteromonas/Salinimonas group</taxon>
        <taxon>Alteromonas</taxon>
    </lineage>
</organism>
<dbReference type="Pfam" id="PF00356">
    <property type="entry name" value="LacI"/>
    <property type="match status" value="1"/>
</dbReference>
<dbReference type="GO" id="GO:0000976">
    <property type="term" value="F:transcription cis-regulatory region binding"/>
    <property type="evidence" value="ECO:0007669"/>
    <property type="project" value="TreeGrafter"/>
</dbReference>
<evidence type="ECO:0000313" key="7">
    <source>
        <dbReference type="EMBL" id="MDO6577213.1"/>
    </source>
</evidence>
<dbReference type="SMART" id="SM00354">
    <property type="entry name" value="HTH_LACI"/>
    <property type="match status" value="1"/>
</dbReference>
<dbReference type="Gene3D" id="1.10.260.40">
    <property type="entry name" value="lambda repressor-like DNA-binding domains"/>
    <property type="match status" value="1"/>
</dbReference>
<dbReference type="PANTHER" id="PTHR30146">
    <property type="entry name" value="LACI-RELATED TRANSCRIPTIONAL REPRESSOR"/>
    <property type="match status" value="1"/>
</dbReference>
<dbReference type="InterPro" id="IPR010982">
    <property type="entry name" value="Lambda_DNA-bd_dom_sf"/>
</dbReference>
<dbReference type="RefSeq" id="WP_057791114.1">
    <property type="nucleotide sequence ID" value="NZ_CAXIBE010000001.1"/>
</dbReference>
<gene>
    <name evidence="6" type="ORF">AVL57_13085</name>
    <name evidence="7" type="ORF">Q4527_07400</name>
</gene>
<reference evidence="6 8" key="1">
    <citation type="submission" date="2015-12" db="EMBL/GenBank/DDBJ databases">
        <title>Intraspecies pangenome expansion in the marine bacterium Alteromonas.</title>
        <authorList>
            <person name="Lopez-Perez M."/>
            <person name="Rodriguez-Valera F."/>
        </authorList>
    </citation>
    <scope>NUCLEOTIDE SEQUENCE [LARGE SCALE GENOMIC DNA]</scope>
    <source>
        <strain evidence="6 8">LMG 21861</strain>
    </source>
</reference>
<dbReference type="Proteomes" id="UP001170717">
    <property type="component" value="Unassembled WGS sequence"/>
</dbReference>
<dbReference type="GeneID" id="83258679"/>
<dbReference type="EMBL" id="JAUOQI010000004">
    <property type="protein sequence ID" value="MDO6577213.1"/>
    <property type="molecule type" value="Genomic_DNA"/>
</dbReference>
<keyword evidence="2" id="KW-0805">Transcription regulation</keyword>
<evidence type="ECO:0000256" key="4">
    <source>
        <dbReference type="ARBA" id="ARBA00023163"/>
    </source>
</evidence>
<accession>A0AAW7Z200</accession>
<dbReference type="Gene3D" id="3.40.50.2300">
    <property type="match status" value="2"/>
</dbReference>
<keyword evidence="4" id="KW-0804">Transcription</keyword>
<dbReference type="CDD" id="cd01392">
    <property type="entry name" value="HTH_LacI"/>
    <property type="match status" value="1"/>
</dbReference>
<evidence type="ECO:0000256" key="1">
    <source>
        <dbReference type="ARBA" id="ARBA00022491"/>
    </source>
</evidence>
<dbReference type="InterPro" id="IPR000843">
    <property type="entry name" value="HTH_LacI"/>
</dbReference>
<dbReference type="SUPFAM" id="SSF47413">
    <property type="entry name" value="lambda repressor-like DNA-binding domains"/>
    <property type="match status" value="1"/>
</dbReference>